<organism evidence="1 2">
    <name type="scientific">Candidatus Pantoea gossypiicola</name>
    <dbReference type="NCBI Taxonomy" id="2608008"/>
    <lineage>
        <taxon>Bacteria</taxon>
        <taxon>Pseudomonadati</taxon>
        <taxon>Pseudomonadota</taxon>
        <taxon>Gammaproteobacteria</taxon>
        <taxon>Enterobacterales</taxon>
        <taxon>Erwiniaceae</taxon>
        <taxon>Pantoea</taxon>
    </lineage>
</organism>
<evidence type="ECO:0000313" key="2">
    <source>
        <dbReference type="Proteomes" id="UP000324255"/>
    </source>
</evidence>
<name>A0AB34CMI5_9GAMM</name>
<accession>A0AB34CMI5</accession>
<dbReference type="AlphaFoldDB" id="A0AB34CMI5"/>
<evidence type="ECO:0000313" key="1">
    <source>
        <dbReference type="EMBL" id="KAA6126794.1"/>
    </source>
</evidence>
<gene>
    <name evidence="1" type="ORF">F3I20_06945</name>
</gene>
<proteinExistence type="predicted"/>
<protein>
    <submittedName>
        <fullName evidence="1">Uncharacterized protein</fullName>
    </submittedName>
</protein>
<dbReference type="RefSeq" id="WP_150037397.1">
    <property type="nucleotide sequence ID" value="NZ_VWVM01000004.1"/>
</dbReference>
<reference evidence="1 2" key="1">
    <citation type="submission" date="2019-09" db="EMBL/GenBank/DDBJ databases">
        <title>Genomic diversity of phyloplane-associated Pantoea species in Pakistan cotton crop.</title>
        <authorList>
            <person name="Tufail M.R."/>
            <person name="Cook D.R."/>
        </authorList>
    </citation>
    <scope>NUCLEOTIDE SEQUENCE [LARGE SCALE GENOMIC DNA]</scope>
    <source>
        <strain evidence="1 2">B_8</strain>
    </source>
</reference>
<dbReference type="Proteomes" id="UP000324255">
    <property type="component" value="Unassembled WGS sequence"/>
</dbReference>
<dbReference type="EMBL" id="VWVM01000004">
    <property type="protein sequence ID" value="KAA6126794.1"/>
    <property type="molecule type" value="Genomic_DNA"/>
</dbReference>
<keyword evidence="2" id="KW-1185">Reference proteome</keyword>
<comment type="caution">
    <text evidence="1">The sequence shown here is derived from an EMBL/GenBank/DDBJ whole genome shotgun (WGS) entry which is preliminary data.</text>
</comment>
<sequence length="126" mass="14209">MKFRYIVLMGVVTLSLVFTLLLPGVFSQLKNTPEINYYKGHADLAYSVYSGCKDHPANIDDCYAAYSAAVYLASSGDCTPAGKEVKRRFKILVENISEKNVTEEIISDCQVKDDEPFFKKMMKKFS</sequence>